<dbReference type="InterPro" id="IPR011583">
    <property type="entry name" value="Chitinase_II/V-like_cat"/>
</dbReference>
<dbReference type="PROSITE" id="PS51910">
    <property type="entry name" value="GH18_2"/>
    <property type="match status" value="1"/>
</dbReference>
<dbReference type="Proteomes" id="UP000179221">
    <property type="component" value="Unassembled WGS sequence"/>
</dbReference>
<gene>
    <name evidence="3" type="ORF">A2628_01290</name>
</gene>
<accession>A0A1F7YLD7</accession>
<dbReference type="AlphaFoldDB" id="A0A1F7YLD7"/>
<evidence type="ECO:0000313" key="3">
    <source>
        <dbReference type="EMBL" id="OGM27418.1"/>
    </source>
</evidence>
<dbReference type="SMART" id="SM00636">
    <property type="entry name" value="Glyco_18"/>
    <property type="match status" value="1"/>
</dbReference>
<comment type="caution">
    <text evidence="3">The sequence shown here is derived from an EMBL/GenBank/DDBJ whole genome shotgun (WGS) entry which is preliminary data.</text>
</comment>
<dbReference type="InterPro" id="IPR017853">
    <property type="entry name" value="GH"/>
</dbReference>
<keyword evidence="1" id="KW-0812">Transmembrane</keyword>
<evidence type="ECO:0000259" key="2">
    <source>
        <dbReference type="PROSITE" id="PS51910"/>
    </source>
</evidence>
<dbReference type="Gene3D" id="3.10.50.10">
    <property type="match status" value="1"/>
</dbReference>
<dbReference type="InterPro" id="IPR001223">
    <property type="entry name" value="Glyco_hydro18_cat"/>
</dbReference>
<dbReference type="GO" id="GO:0005975">
    <property type="term" value="P:carbohydrate metabolic process"/>
    <property type="evidence" value="ECO:0007669"/>
    <property type="project" value="InterPro"/>
</dbReference>
<keyword evidence="1" id="KW-0472">Membrane</keyword>
<evidence type="ECO:0000256" key="1">
    <source>
        <dbReference type="SAM" id="Phobius"/>
    </source>
</evidence>
<dbReference type="PANTHER" id="PTHR46066:SF2">
    <property type="entry name" value="CHITINASE DOMAIN-CONTAINING PROTEIN 1"/>
    <property type="match status" value="1"/>
</dbReference>
<dbReference type="InterPro" id="IPR029070">
    <property type="entry name" value="Chitinase_insertion_sf"/>
</dbReference>
<protein>
    <recommendedName>
        <fullName evidence="2">GH18 domain-containing protein</fullName>
    </recommendedName>
</protein>
<reference evidence="3 4" key="1">
    <citation type="journal article" date="2016" name="Nat. Commun.">
        <title>Thousands of microbial genomes shed light on interconnected biogeochemical processes in an aquifer system.</title>
        <authorList>
            <person name="Anantharaman K."/>
            <person name="Brown C.T."/>
            <person name="Hug L.A."/>
            <person name="Sharon I."/>
            <person name="Castelle C.J."/>
            <person name="Probst A.J."/>
            <person name="Thomas B.C."/>
            <person name="Singh A."/>
            <person name="Wilkins M.J."/>
            <person name="Karaoz U."/>
            <person name="Brodie E.L."/>
            <person name="Williams K.H."/>
            <person name="Hubbard S.S."/>
            <person name="Banfield J.F."/>
        </authorList>
    </citation>
    <scope>NUCLEOTIDE SEQUENCE [LARGE SCALE GENOMIC DNA]</scope>
</reference>
<dbReference type="GO" id="GO:0008061">
    <property type="term" value="F:chitin binding"/>
    <property type="evidence" value="ECO:0007669"/>
    <property type="project" value="InterPro"/>
</dbReference>
<dbReference type="PANTHER" id="PTHR46066">
    <property type="entry name" value="CHITINASE DOMAIN-CONTAINING PROTEIN 1 FAMILY MEMBER"/>
    <property type="match status" value="1"/>
</dbReference>
<organism evidence="3 4">
    <name type="scientific">Candidatus Woesebacteria bacterium RIFCSPHIGHO2_01_FULL_40_22</name>
    <dbReference type="NCBI Taxonomy" id="1802499"/>
    <lineage>
        <taxon>Bacteria</taxon>
        <taxon>Candidatus Woeseibacteriota</taxon>
    </lineage>
</organism>
<dbReference type="Pfam" id="PF00704">
    <property type="entry name" value="Glyco_hydro_18"/>
    <property type="match status" value="1"/>
</dbReference>
<dbReference type="EMBL" id="MGGL01000004">
    <property type="protein sequence ID" value="OGM27418.1"/>
    <property type="molecule type" value="Genomic_DNA"/>
</dbReference>
<keyword evidence="1" id="KW-1133">Transmembrane helix</keyword>
<feature type="transmembrane region" description="Helical" evidence="1">
    <location>
        <begin position="9"/>
        <end position="28"/>
    </location>
</feature>
<evidence type="ECO:0000313" key="4">
    <source>
        <dbReference type="Proteomes" id="UP000179221"/>
    </source>
</evidence>
<feature type="domain" description="GH18" evidence="2">
    <location>
        <begin position="58"/>
        <end position="363"/>
    </location>
</feature>
<proteinExistence type="predicted"/>
<sequence length="363" mass="40927">MFGKEGRGFYIALLVIFLVLLTVLIFLIRKGKVPNYQFKNEVSSSITEKPEIIYKSPPEISGWIAWWKEKEAYDLVVKVGVKSIRSISPVWYMVSTNLELLEVGQNDKKEVVNKYKDKGIIVLPTLGSELSGKKLTPFFTDNKKTKTLSEKLTTDIIELGADGLDIDLEGIELENKELYESFLVGLSGALKSNNLYLSVTIHAQTSTPDWEGVLGQDIKNISEIADEVRIMTYDYHSGDSDAGPIAPLSWLSEVAKHNLSIVTNKNKLVFGIPSYGYVWGNAETKGLQYDEFERFIDNVNYTSERDADSGELIIKSLGFTGYLSDSESMIRKIDLLRSLGINKFVIWHLGGMDEKFFETQWSN</sequence>
<name>A0A1F7YLD7_9BACT</name>
<dbReference type="SUPFAM" id="SSF51445">
    <property type="entry name" value="(Trans)glycosidases"/>
    <property type="match status" value="1"/>
</dbReference>
<dbReference type="Gene3D" id="3.20.20.80">
    <property type="entry name" value="Glycosidases"/>
    <property type="match status" value="1"/>
</dbReference>